<evidence type="ECO:0000313" key="1">
    <source>
        <dbReference type="EMBL" id="KAI3758330.1"/>
    </source>
</evidence>
<reference evidence="2" key="1">
    <citation type="journal article" date="2022" name="Mol. Ecol. Resour.">
        <title>The genomes of chicory, endive, great burdock and yacon provide insights into Asteraceae palaeo-polyploidization history and plant inulin production.</title>
        <authorList>
            <person name="Fan W."/>
            <person name="Wang S."/>
            <person name="Wang H."/>
            <person name="Wang A."/>
            <person name="Jiang F."/>
            <person name="Liu H."/>
            <person name="Zhao H."/>
            <person name="Xu D."/>
            <person name="Zhang Y."/>
        </authorList>
    </citation>
    <scope>NUCLEOTIDE SEQUENCE [LARGE SCALE GENOMIC DNA]</scope>
    <source>
        <strain evidence="2">cv. Niubang</strain>
    </source>
</reference>
<comment type="caution">
    <text evidence="1">The sequence shown here is derived from an EMBL/GenBank/DDBJ whole genome shotgun (WGS) entry which is preliminary data.</text>
</comment>
<dbReference type="EMBL" id="CM042048">
    <property type="protein sequence ID" value="KAI3758330.1"/>
    <property type="molecule type" value="Genomic_DNA"/>
</dbReference>
<evidence type="ECO:0000313" key="2">
    <source>
        <dbReference type="Proteomes" id="UP001055879"/>
    </source>
</evidence>
<reference evidence="1 2" key="2">
    <citation type="journal article" date="2022" name="Mol. Ecol. Resour.">
        <title>The genomes of chicory, endive, great burdock and yacon provide insights into Asteraceae paleo-polyploidization history and plant inulin production.</title>
        <authorList>
            <person name="Fan W."/>
            <person name="Wang S."/>
            <person name="Wang H."/>
            <person name="Wang A."/>
            <person name="Jiang F."/>
            <person name="Liu H."/>
            <person name="Zhao H."/>
            <person name="Xu D."/>
            <person name="Zhang Y."/>
        </authorList>
    </citation>
    <scope>NUCLEOTIDE SEQUENCE [LARGE SCALE GENOMIC DNA]</scope>
    <source>
        <strain evidence="2">cv. Niubang</strain>
    </source>
</reference>
<sequence length="76" mass="8534">MPYHFPQFLPLGGVPRSFDRSPPMQGSHQVRSVCCSIFLFFDFRHPYFHAVVARGEAILNDTIGIDEVLAAKGIDL</sequence>
<name>A0ACB9EI42_ARCLA</name>
<organism evidence="1 2">
    <name type="scientific">Arctium lappa</name>
    <name type="common">Greater burdock</name>
    <name type="synonym">Lappa major</name>
    <dbReference type="NCBI Taxonomy" id="4217"/>
    <lineage>
        <taxon>Eukaryota</taxon>
        <taxon>Viridiplantae</taxon>
        <taxon>Streptophyta</taxon>
        <taxon>Embryophyta</taxon>
        <taxon>Tracheophyta</taxon>
        <taxon>Spermatophyta</taxon>
        <taxon>Magnoliopsida</taxon>
        <taxon>eudicotyledons</taxon>
        <taxon>Gunneridae</taxon>
        <taxon>Pentapetalae</taxon>
        <taxon>asterids</taxon>
        <taxon>campanulids</taxon>
        <taxon>Asterales</taxon>
        <taxon>Asteraceae</taxon>
        <taxon>Carduoideae</taxon>
        <taxon>Cardueae</taxon>
        <taxon>Arctiinae</taxon>
        <taxon>Arctium</taxon>
    </lineage>
</organism>
<keyword evidence="2" id="KW-1185">Reference proteome</keyword>
<dbReference type="Proteomes" id="UP001055879">
    <property type="component" value="Linkage Group LG02"/>
</dbReference>
<accession>A0ACB9EI42</accession>
<proteinExistence type="predicted"/>
<gene>
    <name evidence="1" type="ORF">L6452_05890</name>
</gene>
<protein>
    <submittedName>
        <fullName evidence="1">Uncharacterized protein</fullName>
    </submittedName>
</protein>